<reference evidence="1 2" key="1">
    <citation type="journal article" date="2011" name="J. Gen. Appl. Microbiol.">
        <title>Draft genome sequencing of the enigmatic yeast Saitoella complicata.</title>
        <authorList>
            <person name="Nishida H."/>
            <person name="Hamamoto M."/>
            <person name="Sugiyama J."/>
        </authorList>
    </citation>
    <scope>NUCLEOTIDE SEQUENCE [LARGE SCALE GENOMIC DNA]</scope>
    <source>
        <strain evidence="1 2">NRRL Y-17804</strain>
    </source>
</reference>
<reference evidence="1 2" key="2">
    <citation type="journal article" date="2014" name="J. Gen. Appl. Microbiol.">
        <title>The early diverging ascomycetous budding yeast Saitoella complicata has three histone deacetylases belonging to the Clr6, Hos2, and Rpd3 lineages.</title>
        <authorList>
            <person name="Nishida H."/>
            <person name="Matsumoto T."/>
            <person name="Kondo S."/>
            <person name="Hamamoto M."/>
            <person name="Yoshikawa H."/>
        </authorList>
    </citation>
    <scope>NUCLEOTIDE SEQUENCE [LARGE SCALE GENOMIC DNA]</scope>
    <source>
        <strain evidence="1 2">NRRL Y-17804</strain>
    </source>
</reference>
<protein>
    <submittedName>
        <fullName evidence="1">Uncharacterized protein</fullName>
    </submittedName>
</protein>
<name>A0A0E9NR87_SAICN</name>
<dbReference type="PANTHER" id="PTHR22705:SF0">
    <property type="entry name" value="ZZ-TYPE ZINC FINGER-CONTAINING PROTEIN 3"/>
    <property type="match status" value="1"/>
</dbReference>
<accession>A0A0E9NR87</accession>
<proteinExistence type="predicted"/>
<evidence type="ECO:0000313" key="2">
    <source>
        <dbReference type="Proteomes" id="UP000033140"/>
    </source>
</evidence>
<dbReference type="AlphaFoldDB" id="A0A0E9NR87"/>
<comment type="caution">
    <text evidence="1">The sequence shown here is derived from an EMBL/GenBank/DDBJ whole genome shotgun (WGS) entry which is preliminary data.</text>
</comment>
<sequence>MIVVGQRPDCTHGRGDVLCLFRDLGTRSGTFLVYVTSDFIPEHTVQTNFQPNQSSDIAISGHIQALLRQYSLMTTSDPSTVVPAHLLTNPDYMALTHALSLLEAQRARAEGDIRPLLEQRLEAITDPEGFISSLPSASVKSANVRKERVEPQKVAKAPHVEWSRYGVETKGLEKAIERGALRGEGVVDASRFG</sequence>
<dbReference type="PANTHER" id="PTHR22705">
    <property type="entry name" value="ZINC FINGER, ZZ DOMAIN CONTAINING 3"/>
    <property type="match status" value="1"/>
</dbReference>
<dbReference type="InterPro" id="IPR037830">
    <property type="entry name" value="ZZZ3"/>
</dbReference>
<organism evidence="1 2">
    <name type="scientific">Saitoella complicata (strain BCRC 22490 / CBS 7301 / JCM 7358 / NBRC 10748 / NRRL Y-17804)</name>
    <dbReference type="NCBI Taxonomy" id="698492"/>
    <lineage>
        <taxon>Eukaryota</taxon>
        <taxon>Fungi</taxon>
        <taxon>Dikarya</taxon>
        <taxon>Ascomycota</taxon>
        <taxon>Taphrinomycotina</taxon>
        <taxon>Taphrinomycotina incertae sedis</taxon>
        <taxon>Saitoella</taxon>
    </lineage>
</organism>
<dbReference type="Proteomes" id="UP000033140">
    <property type="component" value="Unassembled WGS sequence"/>
</dbReference>
<keyword evidence="2" id="KW-1185">Reference proteome</keyword>
<dbReference type="EMBL" id="BACD03000066">
    <property type="protein sequence ID" value="GAO52367.1"/>
    <property type="molecule type" value="Genomic_DNA"/>
</dbReference>
<reference evidence="1 2" key="3">
    <citation type="journal article" date="2015" name="Genome Announc.">
        <title>Draft Genome Sequence of the Archiascomycetous Yeast Saitoella complicata.</title>
        <authorList>
            <person name="Yamauchi K."/>
            <person name="Kondo S."/>
            <person name="Hamamoto M."/>
            <person name="Takahashi Y."/>
            <person name="Ogura Y."/>
            <person name="Hayashi T."/>
            <person name="Nishida H."/>
        </authorList>
    </citation>
    <scope>NUCLEOTIDE SEQUENCE [LARGE SCALE GENOMIC DNA]</scope>
    <source>
        <strain evidence="1 2">NRRL Y-17804</strain>
    </source>
</reference>
<gene>
    <name evidence="1" type="ORF">G7K_6445-t1</name>
</gene>
<evidence type="ECO:0000313" key="1">
    <source>
        <dbReference type="EMBL" id="GAO52367.1"/>
    </source>
</evidence>